<proteinExistence type="predicted"/>
<evidence type="ECO:0000313" key="3">
    <source>
        <dbReference type="Proteomes" id="UP000789359"/>
    </source>
</evidence>
<dbReference type="RefSeq" id="WP_230056305.1">
    <property type="nucleotide sequence ID" value="NZ_CAJHOE010000001.1"/>
</dbReference>
<dbReference type="Pfam" id="PF01551">
    <property type="entry name" value="Peptidase_M23"/>
    <property type="match status" value="1"/>
</dbReference>
<reference evidence="2 3" key="1">
    <citation type="submission" date="2020-11" db="EMBL/GenBank/DDBJ databases">
        <authorList>
            <person name="Peeters C."/>
        </authorList>
    </citation>
    <scope>NUCLEOTIDE SEQUENCE [LARGE SCALE GENOMIC DNA]</scope>
    <source>
        <strain evidence="2 3">LMG 8286</strain>
    </source>
</reference>
<dbReference type="SUPFAM" id="SSF51261">
    <property type="entry name" value="Duplicated hybrid motif"/>
    <property type="match status" value="1"/>
</dbReference>
<dbReference type="CDD" id="cd12797">
    <property type="entry name" value="M23_peptidase"/>
    <property type="match status" value="1"/>
</dbReference>
<accession>A0ABM8Q1X7</accession>
<dbReference type="InterPro" id="IPR050570">
    <property type="entry name" value="Cell_wall_metabolism_enzyme"/>
</dbReference>
<dbReference type="InterPro" id="IPR016047">
    <property type="entry name" value="M23ase_b-sheet_dom"/>
</dbReference>
<feature type="domain" description="M23ase beta-sheet core" evidence="1">
    <location>
        <begin position="156"/>
        <end position="250"/>
    </location>
</feature>
<dbReference type="Proteomes" id="UP000789359">
    <property type="component" value="Unassembled WGS sequence"/>
</dbReference>
<dbReference type="PANTHER" id="PTHR21666:SF270">
    <property type="entry name" value="MUREIN HYDROLASE ACTIVATOR ENVC"/>
    <property type="match status" value="1"/>
</dbReference>
<dbReference type="Gene3D" id="2.70.70.10">
    <property type="entry name" value="Glucose Permease (Domain IIA)"/>
    <property type="match status" value="1"/>
</dbReference>
<evidence type="ECO:0000259" key="1">
    <source>
        <dbReference type="Pfam" id="PF01551"/>
    </source>
</evidence>
<dbReference type="EMBL" id="CAJHOE010000001">
    <property type="protein sequence ID" value="CAD7286757.1"/>
    <property type="molecule type" value="Genomic_DNA"/>
</dbReference>
<sequence length="262" mass="28882">MNKFILLILAFLCLNANDITNGDVEIYATSSPKNLTIDGAQKRWISAKNSDLKFAIVVANYHKRGEIVLKNGDESVVYNVVLGDYKKEQISVDSKKVNPPKKVQKRINDEREEANKIYNTQNLGLKVSQKFILPLNSPITSHFGSARVFNKMLKSYHGGTDFRAAVGVEVAASNDGVVVIAKDRYYAGGSVVIDHGEGIYTQYYHLSKISVELGQEIKRGEILGLSGASGRVSGPHLHFGVIADGTQVNPLNFIEKINKFLN</sequence>
<comment type="caution">
    <text evidence="2">The sequence shown here is derived from an EMBL/GenBank/DDBJ whole genome shotgun (WGS) entry which is preliminary data.</text>
</comment>
<dbReference type="PANTHER" id="PTHR21666">
    <property type="entry name" value="PEPTIDASE-RELATED"/>
    <property type="match status" value="1"/>
</dbReference>
<protein>
    <recommendedName>
        <fullName evidence="1">M23ase beta-sheet core domain-containing protein</fullName>
    </recommendedName>
</protein>
<evidence type="ECO:0000313" key="2">
    <source>
        <dbReference type="EMBL" id="CAD7286757.1"/>
    </source>
</evidence>
<dbReference type="InterPro" id="IPR011055">
    <property type="entry name" value="Dup_hybrid_motif"/>
</dbReference>
<gene>
    <name evidence="2" type="ORF">LMG8286_00522</name>
</gene>
<name>A0ABM8Q1X7_9BACT</name>
<keyword evidence="3" id="KW-1185">Reference proteome</keyword>
<organism evidence="2 3">
    <name type="scientific">Campylobacter suis</name>
    <dbReference type="NCBI Taxonomy" id="2790657"/>
    <lineage>
        <taxon>Bacteria</taxon>
        <taxon>Pseudomonadati</taxon>
        <taxon>Campylobacterota</taxon>
        <taxon>Epsilonproteobacteria</taxon>
        <taxon>Campylobacterales</taxon>
        <taxon>Campylobacteraceae</taxon>
        <taxon>Campylobacter</taxon>
    </lineage>
</organism>